<evidence type="ECO:0000313" key="5">
    <source>
        <dbReference type="EMBL" id="CUM91047.1"/>
    </source>
</evidence>
<dbReference type="SMART" id="SM00479">
    <property type="entry name" value="EXOIII"/>
    <property type="match status" value="1"/>
</dbReference>
<evidence type="ECO:0000313" key="8">
    <source>
        <dbReference type="EMBL" id="RHK41809.1"/>
    </source>
</evidence>
<evidence type="ECO:0000313" key="12">
    <source>
        <dbReference type="Proteomes" id="UP000283497"/>
    </source>
</evidence>
<sequence>MNYLVIDLEMCKVPKNYRGKNYKYASEIIQVGAVLLDEEYKEIGTLCQYVHPEFGILDYFITNLTGIEKGQIKNAPKLKDALIHMADWLGEREYKVFAWSKSDYWQLDHEIKSKKLNDEKLDELMKPERWVDYQEIFGKKYNFEQAVGLQEALMLCDIEPDGRMHDGLDDAWNTARLIEKLEKNPNYKLIYRERQEQEDSQPLKVRLGELFEGLNLQLG</sequence>
<feature type="domain" description="Exonuclease" evidence="4">
    <location>
        <begin position="2"/>
        <end position="187"/>
    </location>
</feature>
<dbReference type="PANTHER" id="PTHR23044:SF61">
    <property type="entry name" value="3'-5' EXORIBONUCLEASE 1-RELATED"/>
    <property type="match status" value="1"/>
</dbReference>
<dbReference type="CDD" id="cd06133">
    <property type="entry name" value="ERI-1_3'hExo_like"/>
    <property type="match status" value="1"/>
</dbReference>
<evidence type="ECO:0000313" key="11">
    <source>
        <dbReference type="Proteomes" id="UP000095679"/>
    </source>
</evidence>
<dbReference type="InterPro" id="IPR051274">
    <property type="entry name" value="3-5_Exoribonuclease"/>
</dbReference>
<dbReference type="InterPro" id="IPR047201">
    <property type="entry name" value="ERI-1_3'hExo-like"/>
</dbReference>
<dbReference type="Proteomes" id="UP000095679">
    <property type="component" value="Unassembled WGS sequence"/>
</dbReference>
<evidence type="ECO:0000313" key="7">
    <source>
        <dbReference type="EMBL" id="RHC60977.1"/>
    </source>
</evidence>
<dbReference type="GeneID" id="75049856"/>
<dbReference type="Proteomes" id="UP000095390">
    <property type="component" value="Unassembled WGS sequence"/>
</dbReference>
<keyword evidence="3 7" id="KW-0269">Exonuclease</keyword>
<dbReference type="GO" id="GO:0003676">
    <property type="term" value="F:nucleic acid binding"/>
    <property type="evidence" value="ECO:0007669"/>
    <property type="project" value="InterPro"/>
</dbReference>
<dbReference type="PANTHER" id="PTHR23044">
    <property type="entry name" value="3'-5' EXONUCLEASE ERI1-RELATED"/>
    <property type="match status" value="1"/>
</dbReference>
<accession>A0A173SMP0</accession>
<dbReference type="Pfam" id="PF00929">
    <property type="entry name" value="RNase_T"/>
    <property type="match status" value="1"/>
</dbReference>
<protein>
    <submittedName>
        <fullName evidence="7">Exonuclease</fullName>
    </submittedName>
    <submittedName>
        <fullName evidence="5">Sporulation inhibitor KapD</fullName>
    </submittedName>
</protein>
<evidence type="ECO:0000313" key="6">
    <source>
        <dbReference type="EMBL" id="CUO10751.1"/>
    </source>
</evidence>
<evidence type="ECO:0000256" key="1">
    <source>
        <dbReference type="ARBA" id="ARBA00022722"/>
    </source>
</evidence>
<evidence type="ECO:0000313" key="10">
    <source>
        <dbReference type="Proteomes" id="UP000095390"/>
    </source>
</evidence>
<evidence type="ECO:0000259" key="4">
    <source>
        <dbReference type="SMART" id="SM00479"/>
    </source>
</evidence>
<dbReference type="OrthoDB" id="159416at2"/>
<dbReference type="EMBL" id="QRNJ01000003">
    <property type="protein sequence ID" value="RHK41809.1"/>
    <property type="molecule type" value="Genomic_DNA"/>
</dbReference>
<evidence type="ECO:0000313" key="14">
    <source>
        <dbReference type="Proteomes" id="UP000284621"/>
    </source>
</evidence>
<evidence type="ECO:0000256" key="3">
    <source>
        <dbReference type="ARBA" id="ARBA00022839"/>
    </source>
</evidence>
<name>A0A173SMP0_9FIRM</name>
<dbReference type="Proteomes" id="UP000283497">
    <property type="component" value="Unassembled WGS sequence"/>
</dbReference>
<dbReference type="Gene3D" id="3.30.420.10">
    <property type="entry name" value="Ribonuclease H-like superfamily/Ribonuclease H"/>
    <property type="match status" value="1"/>
</dbReference>
<keyword evidence="14" id="KW-1185">Reference proteome</keyword>
<dbReference type="Proteomes" id="UP000284621">
    <property type="component" value="Unassembled WGS sequence"/>
</dbReference>
<evidence type="ECO:0000313" key="9">
    <source>
        <dbReference type="EMBL" id="RHN15334.1"/>
    </source>
</evidence>
<dbReference type="SUPFAM" id="SSF53098">
    <property type="entry name" value="Ribonuclease H-like"/>
    <property type="match status" value="1"/>
</dbReference>
<dbReference type="InterPro" id="IPR012337">
    <property type="entry name" value="RNaseH-like_sf"/>
</dbReference>
<organism evidence="5 10">
    <name type="scientific">Anaerobutyricum hallii</name>
    <dbReference type="NCBI Taxonomy" id="39488"/>
    <lineage>
        <taxon>Bacteria</taxon>
        <taxon>Bacillati</taxon>
        <taxon>Bacillota</taxon>
        <taxon>Clostridia</taxon>
        <taxon>Lachnospirales</taxon>
        <taxon>Lachnospiraceae</taxon>
        <taxon>Anaerobutyricum</taxon>
    </lineage>
</organism>
<dbReference type="GO" id="GO:0000175">
    <property type="term" value="F:3'-5'-RNA exonuclease activity"/>
    <property type="evidence" value="ECO:0007669"/>
    <property type="project" value="InterPro"/>
</dbReference>
<evidence type="ECO:0000256" key="2">
    <source>
        <dbReference type="ARBA" id="ARBA00022801"/>
    </source>
</evidence>
<dbReference type="Proteomes" id="UP000283700">
    <property type="component" value="Unassembled WGS sequence"/>
</dbReference>
<dbReference type="EMBL" id="CYZL01000008">
    <property type="protein sequence ID" value="CUO10751.1"/>
    <property type="molecule type" value="Genomic_DNA"/>
</dbReference>
<keyword evidence="1" id="KW-0540">Nuclease</keyword>
<dbReference type="RefSeq" id="WP_022169742.1">
    <property type="nucleotide sequence ID" value="NZ_BLYK01000016.1"/>
</dbReference>
<dbReference type="InterPro" id="IPR036397">
    <property type="entry name" value="RNaseH_sf"/>
</dbReference>
<proteinExistence type="predicted"/>
<reference evidence="10 11" key="1">
    <citation type="submission" date="2015-09" db="EMBL/GenBank/DDBJ databases">
        <authorList>
            <consortium name="Pathogen Informatics"/>
        </authorList>
    </citation>
    <scope>NUCLEOTIDE SEQUENCE [LARGE SCALE GENOMIC DNA]</scope>
    <source>
        <strain evidence="6 11">2789STDY5834835</strain>
        <strain evidence="5 10">2789STDY5834966</strain>
    </source>
</reference>
<reference evidence="12 13" key="2">
    <citation type="submission" date="2018-08" db="EMBL/GenBank/DDBJ databases">
        <title>A genome reference for cultivated species of the human gut microbiota.</title>
        <authorList>
            <person name="Zou Y."/>
            <person name="Xue W."/>
            <person name="Luo G."/>
        </authorList>
    </citation>
    <scope>NUCLEOTIDE SEQUENCE [LARGE SCALE GENOMIC DNA]</scope>
    <source>
        <strain evidence="9 13">AF31-17AC</strain>
        <strain evidence="8 12">AF45-14BH</strain>
        <strain evidence="7 14">AM34-3LB</strain>
    </source>
</reference>
<evidence type="ECO:0000313" key="13">
    <source>
        <dbReference type="Proteomes" id="UP000283700"/>
    </source>
</evidence>
<dbReference type="EMBL" id="CYYC01000009">
    <property type="protein sequence ID" value="CUM91047.1"/>
    <property type="molecule type" value="Genomic_DNA"/>
</dbReference>
<keyword evidence="2" id="KW-0378">Hydrolase</keyword>
<dbReference type="EMBL" id="QRQO01000009">
    <property type="protein sequence ID" value="RHN15334.1"/>
    <property type="molecule type" value="Genomic_DNA"/>
</dbReference>
<gene>
    <name evidence="8" type="ORF">DW068_01685</name>
    <name evidence="7" type="ORF">DW833_13330</name>
    <name evidence="9" type="ORF">DWZ29_04975</name>
    <name evidence="6" type="ORF">ERS852450_01178</name>
    <name evidence="5" type="ORF">ERS852578_01030</name>
</gene>
<dbReference type="AlphaFoldDB" id="A0A173SMP0"/>
<dbReference type="EMBL" id="QSID01000018">
    <property type="protein sequence ID" value="RHC60977.1"/>
    <property type="molecule type" value="Genomic_DNA"/>
</dbReference>
<dbReference type="InterPro" id="IPR013520">
    <property type="entry name" value="Ribonucl_H"/>
</dbReference>